<accession>A0A286AA72</accession>
<dbReference type="Proteomes" id="UP000219281">
    <property type="component" value="Unassembled WGS sequence"/>
</dbReference>
<dbReference type="AlphaFoldDB" id="A0A286AA72"/>
<protein>
    <submittedName>
        <fullName evidence="1">Uncharacterized protein</fullName>
    </submittedName>
</protein>
<evidence type="ECO:0000313" key="1">
    <source>
        <dbReference type="EMBL" id="SOD18772.1"/>
    </source>
</evidence>
<name>A0A286AA72_9SPHI</name>
<gene>
    <name evidence="1" type="ORF">SAMN06297358_3178</name>
</gene>
<organism evidence="1 2">
    <name type="scientific">Pedobacter xixiisoli</name>
    <dbReference type="NCBI Taxonomy" id="1476464"/>
    <lineage>
        <taxon>Bacteria</taxon>
        <taxon>Pseudomonadati</taxon>
        <taxon>Bacteroidota</taxon>
        <taxon>Sphingobacteriia</taxon>
        <taxon>Sphingobacteriales</taxon>
        <taxon>Sphingobacteriaceae</taxon>
        <taxon>Pedobacter</taxon>
    </lineage>
</organism>
<reference evidence="2" key="1">
    <citation type="submission" date="2017-09" db="EMBL/GenBank/DDBJ databases">
        <authorList>
            <person name="Varghese N."/>
            <person name="Submissions S."/>
        </authorList>
    </citation>
    <scope>NUCLEOTIDE SEQUENCE [LARGE SCALE GENOMIC DNA]</scope>
    <source>
        <strain evidence="2">CGMCC 1.12803</strain>
    </source>
</reference>
<keyword evidence="2" id="KW-1185">Reference proteome</keyword>
<dbReference type="EMBL" id="OCMT01000003">
    <property type="protein sequence ID" value="SOD18772.1"/>
    <property type="molecule type" value="Genomic_DNA"/>
</dbReference>
<evidence type="ECO:0000313" key="2">
    <source>
        <dbReference type="Proteomes" id="UP000219281"/>
    </source>
</evidence>
<sequence>MTETSENSVSVFAFLYTVKSSLRELAPNLSERNDEAISK</sequence>
<proteinExistence type="predicted"/>